<keyword evidence="2" id="KW-0808">Transferase</keyword>
<protein>
    <submittedName>
        <fullName evidence="2">Class I SAM-dependent methyltransferase</fullName>
    </submittedName>
</protein>
<reference evidence="2" key="1">
    <citation type="journal article" date="2020" name="mSystems">
        <title>Genome- and Community-Level Interaction Insights into Carbon Utilization and Element Cycling Functions of Hydrothermarchaeota in Hydrothermal Sediment.</title>
        <authorList>
            <person name="Zhou Z."/>
            <person name="Liu Y."/>
            <person name="Xu W."/>
            <person name="Pan J."/>
            <person name="Luo Z.H."/>
            <person name="Li M."/>
        </authorList>
    </citation>
    <scope>NUCLEOTIDE SEQUENCE [LARGE SCALE GENOMIC DNA]</scope>
    <source>
        <strain evidence="2">HyVt-456</strain>
    </source>
</reference>
<comment type="caution">
    <text evidence="2">The sequence shown here is derived from an EMBL/GenBank/DDBJ whole genome shotgun (WGS) entry which is preliminary data.</text>
</comment>
<evidence type="ECO:0000259" key="1">
    <source>
        <dbReference type="Pfam" id="PF08241"/>
    </source>
</evidence>
<sequence>MSSPQNPSTLLSVLDTWPGYYETMDEGIGTTYERFILHRYFENLARDFGVESVLEVPSFGMTGVSGINSLWWSHKGITPVVLDNNAVRIEKTQKVWDSIPLPVDLKKVDGFDTLDFEENQFDLSWNFASLWFVPDIPRFVAELCRVTRKVIFICVPNAHGLGYHLRTAFNKETIPDFYLDHIKPKKFVPYFEGHGWKKRASGYLDIPPWPDIAMKKEDMLSKVGLGFLLKKSGQQGDTPFEKKCIVDWFSGKNPNLEKDILKYDFLEKAPAPVKQVWGHHRWFIFTPE</sequence>
<dbReference type="Proteomes" id="UP000886005">
    <property type="component" value="Unassembled WGS sequence"/>
</dbReference>
<keyword evidence="2" id="KW-0489">Methyltransferase</keyword>
<gene>
    <name evidence="2" type="ORF">ENJ10_07405</name>
</gene>
<name>A0A7V1LZJ4_CALAY</name>
<dbReference type="GO" id="GO:0032259">
    <property type="term" value="P:methylation"/>
    <property type="evidence" value="ECO:0007669"/>
    <property type="project" value="UniProtKB-KW"/>
</dbReference>
<organism evidence="2">
    <name type="scientific">Caldithrix abyssi</name>
    <dbReference type="NCBI Taxonomy" id="187145"/>
    <lineage>
        <taxon>Bacteria</taxon>
        <taxon>Pseudomonadati</taxon>
        <taxon>Calditrichota</taxon>
        <taxon>Calditrichia</taxon>
        <taxon>Calditrichales</taxon>
        <taxon>Calditrichaceae</taxon>
        <taxon>Caldithrix</taxon>
    </lineage>
</organism>
<proteinExistence type="predicted"/>
<accession>A0A7V1LZJ4</accession>
<feature type="domain" description="Methyltransferase type 11" evidence="1">
    <location>
        <begin position="65"/>
        <end position="149"/>
    </location>
</feature>
<dbReference type="AlphaFoldDB" id="A0A7V1LZJ4"/>
<dbReference type="Pfam" id="PF08241">
    <property type="entry name" value="Methyltransf_11"/>
    <property type="match status" value="1"/>
</dbReference>
<dbReference type="InterPro" id="IPR013216">
    <property type="entry name" value="Methyltransf_11"/>
</dbReference>
<dbReference type="Gene3D" id="3.40.50.150">
    <property type="entry name" value="Vaccinia Virus protein VP39"/>
    <property type="match status" value="1"/>
</dbReference>
<dbReference type="GO" id="GO:0008757">
    <property type="term" value="F:S-adenosylmethionine-dependent methyltransferase activity"/>
    <property type="evidence" value="ECO:0007669"/>
    <property type="project" value="InterPro"/>
</dbReference>
<dbReference type="SUPFAM" id="SSF53335">
    <property type="entry name" value="S-adenosyl-L-methionine-dependent methyltransferases"/>
    <property type="match status" value="1"/>
</dbReference>
<dbReference type="InterPro" id="IPR029063">
    <property type="entry name" value="SAM-dependent_MTases_sf"/>
</dbReference>
<dbReference type="EMBL" id="DRLD01000205">
    <property type="protein sequence ID" value="HED10499.1"/>
    <property type="molecule type" value="Genomic_DNA"/>
</dbReference>
<evidence type="ECO:0000313" key="2">
    <source>
        <dbReference type="EMBL" id="HED10499.1"/>
    </source>
</evidence>